<evidence type="ECO:0000256" key="2">
    <source>
        <dbReference type="SAM" id="MobiDB-lite"/>
    </source>
</evidence>
<feature type="compositionally biased region" description="Polar residues" evidence="2">
    <location>
        <begin position="56"/>
        <end position="68"/>
    </location>
</feature>
<gene>
    <name evidence="3" type="ORF">PFISCL1PPCAC_7189</name>
</gene>
<evidence type="ECO:0000313" key="3">
    <source>
        <dbReference type="EMBL" id="GMT15892.1"/>
    </source>
</evidence>
<sequence length="175" mass="20095">QLTYDHRPMTSPSKQVTVPTATGKQLQQSPLLLQPPQQLQKSPLSQPPSTPLVRQATRQSSSQDSSNEITHEKVIKMVRDKIQSRRSISDKKEAKEAQERLDDPILKSNNIEEVREAYRNLQEEFAKYRKKAQDRAEKWKFAMKFDEVGIRLKSKKSSPSTGKRRRIGQKNGNSP</sequence>
<feature type="region of interest" description="Disordered" evidence="2">
    <location>
        <begin position="1"/>
        <end position="104"/>
    </location>
</feature>
<reference evidence="3" key="1">
    <citation type="submission" date="2023-10" db="EMBL/GenBank/DDBJ databases">
        <title>Genome assembly of Pristionchus species.</title>
        <authorList>
            <person name="Yoshida K."/>
            <person name="Sommer R.J."/>
        </authorList>
    </citation>
    <scope>NUCLEOTIDE SEQUENCE</scope>
    <source>
        <strain evidence="3">RS5133</strain>
    </source>
</reference>
<feature type="compositionally biased region" description="Low complexity" evidence="2">
    <location>
        <begin position="25"/>
        <end position="44"/>
    </location>
</feature>
<protein>
    <submittedName>
        <fullName evidence="3">Uncharacterized protein</fullName>
    </submittedName>
</protein>
<organism evidence="3 4">
    <name type="scientific">Pristionchus fissidentatus</name>
    <dbReference type="NCBI Taxonomy" id="1538716"/>
    <lineage>
        <taxon>Eukaryota</taxon>
        <taxon>Metazoa</taxon>
        <taxon>Ecdysozoa</taxon>
        <taxon>Nematoda</taxon>
        <taxon>Chromadorea</taxon>
        <taxon>Rhabditida</taxon>
        <taxon>Rhabditina</taxon>
        <taxon>Diplogasteromorpha</taxon>
        <taxon>Diplogasteroidea</taxon>
        <taxon>Neodiplogasteridae</taxon>
        <taxon>Pristionchus</taxon>
    </lineage>
</organism>
<keyword evidence="1" id="KW-0175">Coiled coil</keyword>
<dbReference type="Proteomes" id="UP001432322">
    <property type="component" value="Unassembled WGS sequence"/>
</dbReference>
<comment type="caution">
    <text evidence="3">The sequence shown here is derived from an EMBL/GenBank/DDBJ whole genome shotgun (WGS) entry which is preliminary data.</text>
</comment>
<dbReference type="EMBL" id="BTSY01000002">
    <property type="protein sequence ID" value="GMT15892.1"/>
    <property type="molecule type" value="Genomic_DNA"/>
</dbReference>
<feature type="compositionally biased region" description="Polar residues" evidence="2">
    <location>
        <begin position="10"/>
        <end position="24"/>
    </location>
</feature>
<feature type="coiled-coil region" evidence="1">
    <location>
        <begin position="111"/>
        <end position="138"/>
    </location>
</feature>
<feature type="compositionally biased region" description="Basic residues" evidence="2">
    <location>
        <begin position="152"/>
        <end position="168"/>
    </location>
</feature>
<accession>A0AAV5V8D0</accession>
<feature type="non-terminal residue" evidence="3">
    <location>
        <position position="1"/>
    </location>
</feature>
<feature type="compositionally biased region" description="Basic and acidic residues" evidence="2">
    <location>
        <begin position="69"/>
        <end position="104"/>
    </location>
</feature>
<keyword evidence="4" id="KW-1185">Reference proteome</keyword>
<evidence type="ECO:0000256" key="1">
    <source>
        <dbReference type="SAM" id="Coils"/>
    </source>
</evidence>
<evidence type="ECO:0000313" key="4">
    <source>
        <dbReference type="Proteomes" id="UP001432322"/>
    </source>
</evidence>
<dbReference type="AlphaFoldDB" id="A0AAV5V8D0"/>
<feature type="region of interest" description="Disordered" evidence="2">
    <location>
        <begin position="151"/>
        <end position="175"/>
    </location>
</feature>
<proteinExistence type="predicted"/>
<name>A0AAV5V8D0_9BILA</name>